<proteinExistence type="predicted"/>
<dbReference type="RefSeq" id="WP_103933218.1">
    <property type="nucleotide sequence ID" value="NZ_FNVA01000003.1"/>
</dbReference>
<dbReference type="InterPro" id="IPR005494">
    <property type="entry name" value="GSPS_pre-ATP-grasp-like_dom"/>
</dbReference>
<evidence type="ECO:0000256" key="3">
    <source>
        <dbReference type="ARBA" id="ARBA00022741"/>
    </source>
</evidence>
<dbReference type="GO" id="GO:0016874">
    <property type="term" value="F:ligase activity"/>
    <property type="evidence" value="ECO:0007669"/>
    <property type="project" value="UniProtKB-KW"/>
</dbReference>
<dbReference type="GO" id="GO:0046872">
    <property type="term" value="F:metal ion binding"/>
    <property type="evidence" value="ECO:0007669"/>
    <property type="project" value="UniProtKB-KW"/>
</dbReference>
<gene>
    <name evidence="8" type="ORF">SAMN05421819_2362</name>
</gene>
<dbReference type="OrthoDB" id="9765517at2"/>
<dbReference type="Pfam" id="PF03738">
    <property type="entry name" value="GSP_synth"/>
    <property type="match status" value="1"/>
</dbReference>
<keyword evidence="4" id="KW-0067">ATP-binding</keyword>
<evidence type="ECO:0000313" key="8">
    <source>
        <dbReference type="EMBL" id="SEG24531.1"/>
    </source>
</evidence>
<dbReference type="EMBL" id="FNVA01000003">
    <property type="protein sequence ID" value="SEG24531.1"/>
    <property type="molecule type" value="Genomic_DNA"/>
</dbReference>
<keyword evidence="5" id="KW-0460">Magnesium</keyword>
<dbReference type="GO" id="GO:0005524">
    <property type="term" value="F:ATP binding"/>
    <property type="evidence" value="ECO:0007669"/>
    <property type="project" value="UniProtKB-KW"/>
</dbReference>
<reference evidence="8 9" key="1">
    <citation type="submission" date="2016-10" db="EMBL/GenBank/DDBJ databases">
        <authorList>
            <person name="de Groot N.N."/>
        </authorList>
    </citation>
    <scope>NUCLEOTIDE SEQUENCE [LARGE SCALE GENOMIC DNA]</scope>
    <source>
        <strain evidence="8 9">DSM 22489</strain>
    </source>
</reference>
<dbReference type="SUPFAM" id="SSF52440">
    <property type="entry name" value="PreATP-grasp domain"/>
    <property type="match status" value="1"/>
</dbReference>
<sequence length="409" mass="46377">MQRHAIKPRDNWQATVEAQGLTFHTPEALAPGSRPYWDESACYEFTSAEVDQLEAAANTLQEMCLAAAQKVIDEKRYEQLEIPAEAVPMIEWAWEQEPPALYGRFDVLYNGSAPPKLLEYNADTPTSLLEAAVVQWYWLEDVRSGKAPTHIANADQFNSLHERLIAKWKDIEGYLQKPVYFASADYPEDLLTVAYLRDTAEQAGIATRQMLIQDIGWNDQKQAFVDTAPEENAMRTIFKLYPWETMMDEAFASECLQTYKDVTWIEPIWKMLLSNKGLLPVLWEMYPGHELLLEAKFVDAASGWQPDPGWVRKPMHSREGQNLTMVTPHGKVISTEGPYTDRRQIDQRLGPAVSFRDPAATDNPANPAMRWPVLGLWMIDQECGGMGIREDAGPITGNLSSFVPHLFRG</sequence>
<organism evidence="8 9">
    <name type="scientific">Bryocella elongata</name>
    <dbReference type="NCBI Taxonomy" id="863522"/>
    <lineage>
        <taxon>Bacteria</taxon>
        <taxon>Pseudomonadati</taxon>
        <taxon>Acidobacteriota</taxon>
        <taxon>Terriglobia</taxon>
        <taxon>Terriglobales</taxon>
        <taxon>Acidobacteriaceae</taxon>
        <taxon>Bryocella</taxon>
    </lineage>
</organism>
<keyword evidence="9" id="KW-1185">Reference proteome</keyword>
<accession>A0A1H5YK95</accession>
<evidence type="ECO:0000259" key="7">
    <source>
        <dbReference type="Pfam" id="PF03738"/>
    </source>
</evidence>
<evidence type="ECO:0000313" key="9">
    <source>
        <dbReference type="Proteomes" id="UP000236728"/>
    </source>
</evidence>
<dbReference type="AlphaFoldDB" id="A0A1H5YK95"/>
<evidence type="ECO:0000256" key="5">
    <source>
        <dbReference type="ARBA" id="ARBA00022842"/>
    </source>
</evidence>
<dbReference type="Gene3D" id="3.30.1490.330">
    <property type="match status" value="1"/>
</dbReference>
<evidence type="ECO:0000256" key="1">
    <source>
        <dbReference type="ARBA" id="ARBA00022598"/>
    </source>
</evidence>
<evidence type="ECO:0000256" key="4">
    <source>
        <dbReference type="ARBA" id="ARBA00022840"/>
    </source>
</evidence>
<dbReference type="SUPFAM" id="SSF56059">
    <property type="entry name" value="Glutathione synthetase ATP-binding domain-like"/>
    <property type="match status" value="1"/>
</dbReference>
<dbReference type="Proteomes" id="UP000236728">
    <property type="component" value="Unassembled WGS sequence"/>
</dbReference>
<feature type="domain" description="Glutathionylspermidine synthase pre-ATP-grasp-like" evidence="7">
    <location>
        <begin position="12"/>
        <end position="406"/>
    </location>
</feature>
<keyword evidence="2" id="KW-0479">Metal-binding</keyword>
<evidence type="ECO:0000256" key="6">
    <source>
        <dbReference type="SAM" id="Coils"/>
    </source>
</evidence>
<feature type="coiled-coil region" evidence="6">
    <location>
        <begin position="43"/>
        <end position="70"/>
    </location>
</feature>
<protein>
    <submittedName>
        <fullName evidence="8">Glutathionylspermidine synthase</fullName>
    </submittedName>
</protein>
<keyword evidence="3" id="KW-0547">Nucleotide-binding</keyword>
<dbReference type="InterPro" id="IPR016185">
    <property type="entry name" value="PreATP-grasp_dom_sf"/>
</dbReference>
<evidence type="ECO:0000256" key="2">
    <source>
        <dbReference type="ARBA" id="ARBA00022723"/>
    </source>
</evidence>
<keyword evidence="1" id="KW-0436">Ligase</keyword>
<name>A0A1H5YK95_9BACT</name>
<keyword evidence="6" id="KW-0175">Coiled coil</keyword>